<dbReference type="PANTHER" id="PTHR37079">
    <property type="entry name" value="SERINE/THREONINE-PROTEIN KINASE ATM"/>
    <property type="match status" value="1"/>
</dbReference>
<proteinExistence type="predicted"/>
<reference evidence="2" key="1">
    <citation type="submission" date="2025-08" db="UniProtKB">
        <authorList>
            <consortium name="RefSeq"/>
        </authorList>
    </citation>
    <scope>IDENTIFICATION</scope>
</reference>
<accession>A0ABM1EH88</accession>
<dbReference type="Proteomes" id="UP000695022">
    <property type="component" value="Unplaced"/>
</dbReference>
<dbReference type="InterPro" id="IPR038980">
    <property type="entry name" value="ATM_plant"/>
</dbReference>
<dbReference type="PANTHER" id="PTHR37079:SF4">
    <property type="entry name" value="SERINE_THREONINE-PROTEIN KINASE ATM"/>
    <property type="match status" value="1"/>
</dbReference>
<sequence>MLSLCCVNVMVVRGLLMNGALQAGDLSQLELLDYGKELMRVAGCVLMSTDRAASLQQSQQLQLLSILRQMYACSESAGDCAGSVAQLCRSLMPAELLQWLLKQATKLVKQGRAAGAPVATATGRKRSDFDELMELEFNDQAAAGPSQDLSFFFDEDDSMSQSSDMSAVQCSPLSQEGLSEQVMLELDCVRLLARYCACDGGSGGPSSLLLPCDRAVSCQLLRLVMESDVKQRAGLQMLVAVGTGLGSDDHRLSDEDLLSLLRCVSAALRHHARDQVVVITLLDLLTTLLRHAYRDDNDVAFDECRRVGGAALAAFEWRDDAGLPAASKMAAAACLLSLAGSVGDLGSARLAGPGGEAGDECPLLLATCLELLRNDSHKVKMLTADAVKMFFGVDDRTGHYRLTAAEQEQLFVKLCEHLRESLDDVGDYKGVEKRDQLASRVYALVTSLANVATSSPYCEKKAVLALCQVVTDYGVNLDDVREVLRDVAAALGYPSLKCYMQTHLGFLISAWLDEGEKLDSLPYALFECGTLEEFYRQNYQQLVPHLVIHDSFDAVRTLALHVCGGGAVDPALTLLVECFPAVFVHVLPLFAAGGAGGLDDGDPDAEVKVKRAIVAYHKFEEAVTKPVMNQLLTDRLDEVVVCLLMLLDPGSPASSMPHALNPPAFNAYTIKTTLDYLTTYCKAGKTQSCLVMLLTTQQDNIQKVLLALSVAMARAYTLLERRRVLLMYRLFVRLLVRYLSSGLGGAWAFTLRDVVHTVCRHIGDLRLQAEERYTSSPFSPPPTPATCPRPRERALTSCIRREVRAIYFVRRALAVEQKFSY</sequence>
<keyword evidence="1" id="KW-1185">Reference proteome</keyword>
<evidence type="ECO:0000313" key="2">
    <source>
        <dbReference type="RefSeq" id="XP_014671559.1"/>
    </source>
</evidence>
<name>A0ABM1EH88_PRICU</name>
<evidence type="ECO:0000313" key="1">
    <source>
        <dbReference type="Proteomes" id="UP000695022"/>
    </source>
</evidence>
<gene>
    <name evidence="2" type="primary">LOC106812242</name>
</gene>
<dbReference type="GeneID" id="106812242"/>
<dbReference type="RefSeq" id="XP_014671559.1">
    <property type="nucleotide sequence ID" value="XM_014816073.1"/>
</dbReference>
<protein>
    <submittedName>
        <fullName evidence="2">Serine-protein kinase ATM-like</fullName>
    </submittedName>
</protein>
<organism evidence="1 2">
    <name type="scientific">Priapulus caudatus</name>
    <name type="common">Priapulid worm</name>
    <dbReference type="NCBI Taxonomy" id="37621"/>
    <lineage>
        <taxon>Eukaryota</taxon>
        <taxon>Metazoa</taxon>
        <taxon>Ecdysozoa</taxon>
        <taxon>Scalidophora</taxon>
        <taxon>Priapulida</taxon>
        <taxon>Priapulimorpha</taxon>
        <taxon>Priapulimorphida</taxon>
        <taxon>Priapulidae</taxon>
        <taxon>Priapulus</taxon>
    </lineage>
</organism>